<gene>
    <name evidence="1" type="ORF">TIFTF001_023254</name>
</gene>
<sequence>MFYCLCDDKLKQVSNLSVINDARRWSVARLPVKSWDGNHYAHVRRVVTELVSERVSCHPISQPACQRHCHWLLDIQGVTWADFHALIIARYGPVLPKDSGYDAIIEAEIIAYMEIPPQEVEVNTDNNKVATPEDSSVIIIANDDDEEDAKEEIEDVEVNPEEILFGNDD</sequence>
<accession>A0AA88AN77</accession>
<comment type="caution">
    <text evidence="1">The sequence shown here is derived from an EMBL/GenBank/DDBJ whole genome shotgun (WGS) entry which is preliminary data.</text>
</comment>
<proteinExistence type="predicted"/>
<organism evidence="1 2">
    <name type="scientific">Ficus carica</name>
    <name type="common">Common fig</name>
    <dbReference type="NCBI Taxonomy" id="3494"/>
    <lineage>
        <taxon>Eukaryota</taxon>
        <taxon>Viridiplantae</taxon>
        <taxon>Streptophyta</taxon>
        <taxon>Embryophyta</taxon>
        <taxon>Tracheophyta</taxon>
        <taxon>Spermatophyta</taxon>
        <taxon>Magnoliopsida</taxon>
        <taxon>eudicotyledons</taxon>
        <taxon>Gunneridae</taxon>
        <taxon>Pentapetalae</taxon>
        <taxon>rosids</taxon>
        <taxon>fabids</taxon>
        <taxon>Rosales</taxon>
        <taxon>Moraceae</taxon>
        <taxon>Ficeae</taxon>
        <taxon>Ficus</taxon>
    </lineage>
</organism>
<evidence type="ECO:0000313" key="2">
    <source>
        <dbReference type="Proteomes" id="UP001187192"/>
    </source>
</evidence>
<dbReference type="AlphaFoldDB" id="A0AA88AN77"/>
<reference evidence="1" key="1">
    <citation type="submission" date="2023-07" db="EMBL/GenBank/DDBJ databases">
        <title>draft genome sequence of fig (Ficus carica).</title>
        <authorList>
            <person name="Takahashi T."/>
            <person name="Nishimura K."/>
        </authorList>
    </citation>
    <scope>NUCLEOTIDE SEQUENCE</scope>
</reference>
<keyword evidence="2" id="KW-1185">Reference proteome</keyword>
<name>A0AA88AN77_FICCA</name>
<dbReference type="EMBL" id="BTGU01000049">
    <property type="protein sequence ID" value="GMN54127.1"/>
    <property type="molecule type" value="Genomic_DNA"/>
</dbReference>
<protein>
    <submittedName>
        <fullName evidence="1">Uncharacterized protein</fullName>
    </submittedName>
</protein>
<dbReference type="Proteomes" id="UP001187192">
    <property type="component" value="Unassembled WGS sequence"/>
</dbReference>
<evidence type="ECO:0000313" key="1">
    <source>
        <dbReference type="EMBL" id="GMN54127.1"/>
    </source>
</evidence>